<proteinExistence type="predicted"/>
<name>A0ABS5W727_9SPHN</name>
<evidence type="ECO:0000313" key="1">
    <source>
        <dbReference type="EMBL" id="MBT2135560.1"/>
    </source>
</evidence>
<sequence length="157" mass="17593">MSHGPIRFRTKLLCNDPRLGLWFQIPARFIRDWGLTMTTTVEGTINGHPLGRRAIKDSGPKTDDWYMGLTKPITDAIGGQEGAEVEIELRLSDMTLPEEMAARLKSDAAYARAWEALKPNHKRAAIEHYLEAKTPAGRTARLETISRSIKARLDAKP</sequence>
<dbReference type="Proteomes" id="UP000811255">
    <property type="component" value="Unassembled WGS sequence"/>
</dbReference>
<reference evidence="1 2" key="1">
    <citation type="submission" date="2021-05" db="EMBL/GenBank/DDBJ databases">
        <title>Croceibacterium sp. LX-88 genome sequence.</title>
        <authorList>
            <person name="Luo X."/>
        </authorList>
    </citation>
    <scope>NUCLEOTIDE SEQUENCE [LARGE SCALE GENOMIC DNA]</scope>
    <source>
        <strain evidence="1 2">LX-88</strain>
    </source>
</reference>
<dbReference type="Gene3D" id="2.40.30.100">
    <property type="entry name" value="AF2212/PG0164-like"/>
    <property type="match status" value="1"/>
</dbReference>
<organism evidence="1 2">
    <name type="scientific">Croceibacterium selenioxidans</name>
    <dbReference type="NCBI Taxonomy" id="2838833"/>
    <lineage>
        <taxon>Bacteria</taxon>
        <taxon>Pseudomonadati</taxon>
        <taxon>Pseudomonadota</taxon>
        <taxon>Alphaproteobacteria</taxon>
        <taxon>Sphingomonadales</taxon>
        <taxon>Erythrobacteraceae</taxon>
        <taxon>Croceibacterium</taxon>
    </lineage>
</organism>
<dbReference type="RefSeq" id="WP_214537260.1">
    <property type="nucleotide sequence ID" value="NZ_JAHFVK010000002.1"/>
</dbReference>
<accession>A0ABS5W727</accession>
<gene>
    <name evidence="1" type="ORF">KK137_14575</name>
</gene>
<comment type="caution">
    <text evidence="1">The sequence shown here is derived from an EMBL/GenBank/DDBJ whole genome shotgun (WGS) entry which is preliminary data.</text>
</comment>
<protein>
    <submittedName>
        <fullName evidence="1">YdeI/OmpD-associated family protein</fullName>
    </submittedName>
</protein>
<dbReference type="EMBL" id="JAHFVK010000002">
    <property type="protein sequence ID" value="MBT2135560.1"/>
    <property type="molecule type" value="Genomic_DNA"/>
</dbReference>
<keyword evidence="2" id="KW-1185">Reference proteome</keyword>
<dbReference type="Pfam" id="PF13376">
    <property type="entry name" value="OmdA"/>
    <property type="match status" value="1"/>
</dbReference>
<evidence type="ECO:0000313" key="2">
    <source>
        <dbReference type="Proteomes" id="UP000811255"/>
    </source>
</evidence>
<dbReference type="SUPFAM" id="SSF141694">
    <property type="entry name" value="AF2212/PG0164-like"/>
    <property type="match status" value="1"/>
</dbReference>
<dbReference type="InterPro" id="IPR037079">
    <property type="entry name" value="AF2212/PG0164-like_sf"/>
</dbReference>